<dbReference type="GO" id="GO:0004370">
    <property type="term" value="F:glycerol kinase activity"/>
    <property type="evidence" value="ECO:0007669"/>
    <property type="project" value="UniProtKB-UniRule"/>
</dbReference>
<protein>
    <recommendedName>
        <fullName evidence="9">Glycerol kinase</fullName>
        <ecNumber evidence="9">2.7.1.30</ecNumber>
    </recommendedName>
    <alternativeName>
        <fullName evidence="9">ATP:glycerol 3-phosphotransferase</fullName>
    </alternativeName>
    <alternativeName>
        <fullName evidence="9">Glycerokinase</fullName>
        <shortName evidence="9">GK</shortName>
    </alternativeName>
</protein>
<feature type="binding site" evidence="9">
    <location>
        <position position="14"/>
    </location>
    <ligand>
        <name>sn-glycerol 3-phosphate</name>
        <dbReference type="ChEBI" id="CHEBI:57597"/>
    </ligand>
</feature>
<dbReference type="EMBL" id="BMGZ01000001">
    <property type="protein sequence ID" value="GGH92403.1"/>
    <property type="molecule type" value="Genomic_DNA"/>
</dbReference>
<dbReference type="FunFam" id="3.30.420.40:FF:000008">
    <property type="entry name" value="Glycerol kinase"/>
    <property type="match status" value="1"/>
</dbReference>
<dbReference type="NCBIfam" id="TIGR01311">
    <property type="entry name" value="glycerol_kin"/>
    <property type="match status" value="1"/>
</dbReference>
<dbReference type="SUPFAM" id="SSF53067">
    <property type="entry name" value="Actin-like ATPase domain"/>
    <property type="match status" value="2"/>
</dbReference>
<feature type="binding site" evidence="9">
    <location>
        <position position="136"/>
    </location>
    <ligand>
        <name>glycerol</name>
        <dbReference type="ChEBI" id="CHEBI:17754"/>
    </ligand>
</feature>
<dbReference type="GO" id="GO:0006072">
    <property type="term" value="P:glycerol-3-phosphate metabolic process"/>
    <property type="evidence" value="ECO:0007669"/>
    <property type="project" value="InterPro"/>
</dbReference>
<comment type="activity regulation">
    <text evidence="9">Inhibited by fructose 1,6-bisphosphate (FBP).</text>
</comment>
<evidence type="ECO:0000313" key="15">
    <source>
        <dbReference type="Proteomes" id="UP000621856"/>
    </source>
</evidence>
<dbReference type="InterPro" id="IPR005999">
    <property type="entry name" value="Glycerol_kin"/>
</dbReference>
<feature type="binding site" evidence="9">
    <location>
        <position position="84"/>
    </location>
    <ligand>
        <name>glycerol</name>
        <dbReference type="ChEBI" id="CHEBI:17754"/>
    </ligand>
</feature>
<reference evidence="14 16" key="2">
    <citation type="submission" date="2020-02" db="EMBL/GenBank/DDBJ databases">
        <title>Genome sequence of Parvularcula flava strain NH6-79.</title>
        <authorList>
            <person name="Abdul Karim M.H."/>
            <person name="Lam M.Q."/>
            <person name="Chen S.J."/>
            <person name="Yahya A."/>
            <person name="Shahir S."/>
            <person name="Shamsir M.S."/>
            <person name="Chong C.S."/>
        </authorList>
    </citation>
    <scope>NUCLEOTIDE SEQUENCE [LARGE SCALE GENOMIC DNA]</scope>
    <source>
        <strain evidence="14 16">NH6-79</strain>
    </source>
</reference>
<dbReference type="Proteomes" id="UP000621856">
    <property type="component" value="Unassembled WGS sequence"/>
</dbReference>
<comment type="catalytic activity">
    <reaction evidence="8 9">
        <text>glycerol + ATP = sn-glycerol 3-phosphate + ADP + H(+)</text>
        <dbReference type="Rhea" id="RHEA:21644"/>
        <dbReference type="ChEBI" id="CHEBI:15378"/>
        <dbReference type="ChEBI" id="CHEBI:17754"/>
        <dbReference type="ChEBI" id="CHEBI:30616"/>
        <dbReference type="ChEBI" id="CHEBI:57597"/>
        <dbReference type="ChEBI" id="CHEBI:456216"/>
        <dbReference type="EC" id="2.7.1.30"/>
    </reaction>
</comment>
<gene>
    <name evidence="9 13" type="primary">glpK</name>
    <name evidence="14" type="ORF">FF098_000905</name>
    <name evidence="13" type="ORF">GCM10011355_01820</name>
</gene>
<feature type="binding site" evidence="9">
    <location>
        <position position="414"/>
    </location>
    <ligand>
        <name>ADP</name>
        <dbReference type="ChEBI" id="CHEBI:456216"/>
    </ligand>
</feature>
<reference evidence="13" key="1">
    <citation type="journal article" date="2014" name="Int. J. Syst. Evol. Microbiol.">
        <title>Complete genome sequence of Corynebacterium casei LMG S-19264T (=DSM 44701T), isolated from a smear-ripened cheese.</title>
        <authorList>
            <consortium name="US DOE Joint Genome Institute (JGI-PGF)"/>
            <person name="Walter F."/>
            <person name="Albersmeier A."/>
            <person name="Kalinowski J."/>
            <person name="Ruckert C."/>
        </authorList>
    </citation>
    <scope>NUCLEOTIDE SEQUENCE</scope>
    <source>
        <strain evidence="13">CGMCC 1.14984</strain>
    </source>
</reference>
<dbReference type="Pfam" id="PF00370">
    <property type="entry name" value="FGGY_N"/>
    <property type="match status" value="1"/>
</dbReference>
<evidence type="ECO:0000259" key="11">
    <source>
        <dbReference type="Pfam" id="PF00370"/>
    </source>
</evidence>
<proteinExistence type="inferred from homology"/>
<feature type="domain" description="Carbohydrate kinase FGGY N-terminal" evidence="11">
    <location>
        <begin position="7"/>
        <end position="252"/>
    </location>
</feature>
<dbReference type="FunFam" id="3.30.420.40:FF:000007">
    <property type="entry name" value="Glycerol kinase"/>
    <property type="match status" value="1"/>
</dbReference>
<organism evidence="13 15">
    <name type="scientific">Aquisalinus luteolus</name>
    <dbReference type="NCBI Taxonomy" id="1566827"/>
    <lineage>
        <taxon>Bacteria</taxon>
        <taxon>Pseudomonadati</taxon>
        <taxon>Pseudomonadota</taxon>
        <taxon>Alphaproteobacteria</taxon>
        <taxon>Parvularculales</taxon>
        <taxon>Parvularculaceae</taxon>
        <taxon>Aquisalinus</taxon>
    </lineage>
</organism>
<feature type="binding site" evidence="9">
    <location>
        <position position="310"/>
    </location>
    <ligand>
        <name>ADP</name>
        <dbReference type="ChEBI" id="CHEBI:456216"/>
    </ligand>
</feature>
<keyword evidence="3 9" id="KW-0808">Transferase</keyword>
<dbReference type="InterPro" id="IPR043129">
    <property type="entry name" value="ATPase_NBD"/>
</dbReference>
<keyword evidence="4 9" id="KW-0547">Nucleotide-binding</keyword>
<dbReference type="Gene3D" id="3.30.420.40">
    <property type="match status" value="2"/>
</dbReference>
<dbReference type="PANTHER" id="PTHR10196:SF78">
    <property type="entry name" value="GLYCEROL KINASE"/>
    <property type="match status" value="1"/>
</dbReference>
<evidence type="ECO:0000256" key="3">
    <source>
        <dbReference type="ARBA" id="ARBA00022679"/>
    </source>
</evidence>
<evidence type="ECO:0000313" key="14">
    <source>
        <dbReference type="EMBL" id="NHK26461.1"/>
    </source>
</evidence>
<keyword evidence="16" id="KW-1185">Reference proteome</keyword>
<evidence type="ECO:0000256" key="1">
    <source>
        <dbReference type="ARBA" id="ARBA00005190"/>
    </source>
</evidence>
<dbReference type="InterPro" id="IPR018484">
    <property type="entry name" value="FGGY_N"/>
</dbReference>
<feature type="binding site" evidence="9">
    <location>
        <position position="136"/>
    </location>
    <ligand>
        <name>sn-glycerol 3-phosphate</name>
        <dbReference type="ChEBI" id="CHEBI:57597"/>
    </ligand>
</feature>
<evidence type="ECO:0000256" key="6">
    <source>
        <dbReference type="ARBA" id="ARBA00022798"/>
    </source>
</evidence>
<feature type="binding site" evidence="9">
    <location>
        <position position="15"/>
    </location>
    <ligand>
        <name>ATP</name>
        <dbReference type="ChEBI" id="CHEBI:30616"/>
    </ligand>
</feature>
<feature type="domain" description="Carbohydrate kinase FGGY C-terminal" evidence="12">
    <location>
        <begin position="263"/>
        <end position="449"/>
    </location>
</feature>
<evidence type="ECO:0000256" key="10">
    <source>
        <dbReference type="RuleBase" id="RU003733"/>
    </source>
</evidence>
<feature type="binding site" evidence="9">
    <location>
        <position position="14"/>
    </location>
    <ligand>
        <name>ATP</name>
        <dbReference type="ChEBI" id="CHEBI:30616"/>
    </ligand>
</feature>
<dbReference type="PIRSF" id="PIRSF000538">
    <property type="entry name" value="GlpK"/>
    <property type="match status" value="1"/>
</dbReference>
<dbReference type="EC" id="2.7.1.30" evidence="9"/>
<comment type="pathway">
    <text evidence="1 9">Polyol metabolism; glycerol degradation via glycerol kinase pathway; sn-glycerol 3-phosphate from glycerol: step 1/1.</text>
</comment>
<feature type="binding site" evidence="9">
    <location>
        <position position="245"/>
    </location>
    <ligand>
        <name>sn-glycerol 3-phosphate</name>
        <dbReference type="ChEBI" id="CHEBI:57597"/>
    </ligand>
</feature>
<dbReference type="GO" id="GO:0005524">
    <property type="term" value="F:ATP binding"/>
    <property type="evidence" value="ECO:0007669"/>
    <property type="project" value="UniProtKB-UniRule"/>
</dbReference>
<feature type="binding site" evidence="9">
    <location>
        <position position="267"/>
    </location>
    <ligand>
        <name>ADP</name>
        <dbReference type="ChEBI" id="CHEBI:456216"/>
    </ligand>
</feature>
<dbReference type="Pfam" id="PF02782">
    <property type="entry name" value="FGGY_C"/>
    <property type="match status" value="1"/>
</dbReference>
<dbReference type="AlphaFoldDB" id="A0A8J3A085"/>
<name>A0A8J3A085_9PROT</name>
<reference evidence="13" key="3">
    <citation type="submission" date="2020-09" db="EMBL/GenBank/DDBJ databases">
        <authorList>
            <person name="Sun Q."/>
            <person name="Zhou Y."/>
        </authorList>
    </citation>
    <scope>NUCLEOTIDE SEQUENCE</scope>
    <source>
        <strain evidence="13">CGMCC 1.14984</strain>
    </source>
</reference>
<accession>A0A8J3A085</accession>
<feature type="binding site" evidence="9">
    <location>
        <position position="16"/>
    </location>
    <ligand>
        <name>ATP</name>
        <dbReference type="ChEBI" id="CHEBI:30616"/>
    </ligand>
</feature>
<feature type="binding site" evidence="9">
    <location>
        <position position="18"/>
    </location>
    <ligand>
        <name>ADP</name>
        <dbReference type="ChEBI" id="CHEBI:456216"/>
    </ligand>
</feature>
<feature type="binding site" evidence="9">
    <location>
        <position position="410"/>
    </location>
    <ligand>
        <name>ADP</name>
        <dbReference type="ChEBI" id="CHEBI:456216"/>
    </ligand>
</feature>
<feature type="binding site" evidence="9">
    <location>
        <position position="84"/>
    </location>
    <ligand>
        <name>sn-glycerol 3-phosphate</name>
        <dbReference type="ChEBI" id="CHEBI:57597"/>
    </ligand>
</feature>
<comment type="function">
    <text evidence="9">Key enzyme in the regulation of glycerol uptake and metabolism. Catalyzes the phosphorylation of glycerol to yield sn-glycerol 3-phosphate.</text>
</comment>
<dbReference type="Proteomes" id="UP000818603">
    <property type="component" value="Unassembled WGS sequence"/>
</dbReference>
<feature type="binding site" evidence="9">
    <location>
        <position position="410"/>
    </location>
    <ligand>
        <name>ATP</name>
        <dbReference type="ChEBI" id="CHEBI:30616"/>
    </ligand>
</feature>
<evidence type="ECO:0000313" key="13">
    <source>
        <dbReference type="EMBL" id="GGH92403.1"/>
    </source>
</evidence>
<feature type="binding site" evidence="9">
    <location>
        <position position="314"/>
    </location>
    <ligand>
        <name>ATP</name>
        <dbReference type="ChEBI" id="CHEBI:30616"/>
    </ligand>
</feature>
<evidence type="ECO:0000256" key="8">
    <source>
        <dbReference type="ARBA" id="ARBA00052101"/>
    </source>
</evidence>
<feature type="binding site" evidence="9">
    <location>
        <position position="246"/>
    </location>
    <ligand>
        <name>glycerol</name>
        <dbReference type="ChEBI" id="CHEBI:17754"/>
    </ligand>
</feature>
<keyword evidence="7 9" id="KW-0067">ATP-binding</keyword>
<dbReference type="GO" id="GO:0005829">
    <property type="term" value="C:cytosol"/>
    <property type="evidence" value="ECO:0007669"/>
    <property type="project" value="UniProtKB-ARBA"/>
</dbReference>
<evidence type="ECO:0000256" key="4">
    <source>
        <dbReference type="ARBA" id="ARBA00022741"/>
    </source>
</evidence>
<dbReference type="PROSITE" id="PS00445">
    <property type="entry name" value="FGGY_KINASES_2"/>
    <property type="match status" value="1"/>
</dbReference>
<dbReference type="RefSeq" id="WP_155136035.1">
    <property type="nucleotide sequence ID" value="NZ_BMGZ01000001.1"/>
</dbReference>
<keyword evidence="6 9" id="KW-0319">Glycerol metabolism</keyword>
<dbReference type="CDD" id="cd07786">
    <property type="entry name" value="FGGY_EcGK_like"/>
    <property type="match status" value="1"/>
</dbReference>
<dbReference type="HAMAP" id="MF_00186">
    <property type="entry name" value="Glycerol_kin"/>
    <property type="match status" value="1"/>
</dbReference>
<comment type="caution">
    <text evidence="13">The sequence shown here is derived from an EMBL/GenBank/DDBJ whole genome shotgun (WGS) entry which is preliminary data.</text>
</comment>
<feature type="binding site" evidence="9">
    <location>
        <position position="310"/>
    </location>
    <ligand>
        <name>ATP</name>
        <dbReference type="ChEBI" id="CHEBI:30616"/>
    </ligand>
</feature>
<evidence type="ECO:0000256" key="9">
    <source>
        <dbReference type="HAMAP-Rule" id="MF_00186"/>
    </source>
</evidence>
<dbReference type="NCBIfam" id="NF000756">
    <property type="entry name" value="PRK00047.1"/>
    <property type="match status" value="1"/>
</dbReference>
<dbReference type="GO" id="GO:0019563">
    <property type="term" value="P:glycerol catabolic process"/>
    <property type="evidence" value="ECO:0007669"/>
    <property type="project" value="UniProtKB-UniRule"/>
</dbReference>
<evidence type="ECO:0000259" key="12">
    <source>
        <dbReference type="Pfam" id="PF02782"/>
    </source>
</evidence>
<evidence type="ECO:0000313" key="16">
    <source>
        <dbReference type="Proteomes" id="UP000818603"/>
    </source>
</evidence>
<evidence type="ECO:0000256" key="7">
    <source>
        <dbReference type="ARBA" id="ARBA00022840"/>
    </source>
</evidence>
<evidence type="ECO:0000256" key="5">
    <source>
        <dbReference type="ARBA" id="ARBA00022777"/>
    </source>
</evidence>
<dbReference type="PROSITE" id="PS00933">
    <property type="entry name" value="FGGY_KINASES_1"/>
    <property type="match status" value="1"/>
</dbReference>
<dbReference type="UniPathway" id="UPA00618">
    <property type="reaction ID" value="UER00672"/>
</dbReference>
<feature type="binding site" evidence="9">
    <location>
        <position position="245"/>
    </location>
    <ligand>
        <name>glycerol</name>
        <dbReference type="ChEBI" id="CHEBI:17754"/>
    </ligand>
</feature>
<dbReference type="EMBL" id="VCJR02000001">
    <property type="protein sequence ID" value="NHK26461.1"/>
    <property type="molecule type" value="Genomic_DNA"/>
</dbReference>
<dbReference type="InterPro" id="IPR000577">
    <property type="entry name" value="Carb_kinase_FGGY"/>
</dbReference>
<feature type="binding site" evidence="9">
    <location>
        <position position="267"/>
    </location>
    <ligand>
        <name>ATP</name>
        <dbReference type="ChEBI" id="CHEBI:30616"/>
    </ligand>
</feature>
<comment type="similarity">
    <text evidence="2 9 10">Belongs to the FGGY kinase family.</text>
</comment>
<feature type="binding site" evidence="9">
    <location>
        <position position="85"/>
    </location>
    <ligand>
        <name>sn-glycerol 3-phosphate</name>
        <dbReference type="ChEBI" id="CHEBI:57597"/>
    </ligand>
</feature>
<keyword evidence="5 9" id="KW-0418">Kinase</keyword>
<feature type="binding site" evidence="9">
    <location>
        <position position="14"/>
    </location>
    <ligand>
        <name>ADP</name>
        <dbReference type="ChEBI" id="CHEBI:456216"/>
    </ligand>
</feature>
<dbReference type="PANTHER" id="PTHR10196">
    <property type="entry name" value="SUGAR KINASE"/>
    <property type="match status" value="1"/>
</dbReference>
<evidence type="ECO:0000256" key="2">
    <source>
        <dbReference type="ARBA" id="ARBA00009156"/>
    </source>
</evidence>
<dbReference type="InterPro" id="IPR018485">
    <property type="entry name" value="FGGY_C"/>
</dbReference>
<sequence length="499" mass="54314">MTGTPCILAIDQGTTSSRAILFDGEGTIRGLAQREFTQHYPEAGWVEHDPEEIWETVVAVCREVLEKAEADDLEVIAVGVTNQRETTLVWDRETGKPVHNAIVWQDRRTAEYCRTLREAGHEAMVTERTGLVLDPYFSATKVNWLMENVDGVRARAQAGKLAFGTIDSFLLWRLTGGKVHATDATNACRTCLFNIERQDWDEELLSLFDIPAALMPHVRDSAADFGNTEKALFGREIPICGVAGDQQAALIGQACFSPGMVKSTFGTGCFVVLNTGEHIVRSRNKLLTTVAYRLDGKAFYALEGSIFAAGTTVQWLRDGLGIIKSASETEALASSIDSNNGVYIVPAFAGLGAPWWDAQARGAVFGLTRGAGKAEMVRAALESTVYQLSDLVGAMVADGGMPEAMRVDGGMVANDWMMQFLAGILDMRTDRPVIAETTAFGAACLAGLQAGLYNSLEDIAGRWQLDRSFQPAMDAPTRKRNLDGWRDAVSRTLTEGRNT</sequence>
<feature type="binding site" evidence="9">
    <location>
        <position position="85"/>
    </location>
    <ligand>
        <name>glycerol</name>
        <dbReference type="ChEBI" id="CHEBI:17754"/>
    </ligand>
</feature>
<dbReference type="InterPro" id="IPR018483">
    <property type="entry name" value="Carb_kinase_FGGY_CS"/>
</dbReference>